<dbReference type="PANTHER" id="PTHR39596">
    <property type="match status" value="1"/>
</dbReference>
<feature type="transmembrane region" description="Helical" evidence="1">
    <location>
        <begin position="763"/>
        <end position="784"/>
    </location>
</feature>
<comment type="caution">
    <text evidence="2">The sequence shown here is derived from an EMBL/GenBank/DDBJ whole genome shotgun (WGS) entry which is preliminary data.</text>
</comment>
<reference evidence="2 3" key="1">
    <citation type="submission" date="2023-06" db="EMBL/GenBank/DDBJ databases">
        <title>Black Yeasts Isolated from many extreme environments.</title>
        <authorList>
            <person name="Coleine C."/>
            <person name="Stajich J.E."/>
            <person name="Selbmann L."/>
        </authorList>
    </citation>
    <scope>NUCLEOTIDE SEQUENCE [LARGE SCALE GENOMIC DNA]</scope>
    <source>
        <strain evidence="2 3">CCFEE 5887</strain>
    </source>
</reference>
<evidence type="ECO:0000313" key="3">
    <source>
        <dbReference type="Proteomes" id="UP001345827"/>
    </source>
</evidence>
<dbReference type="PANTHER" id="PTHR39596:SF2">
    <property type="entry name" value="HET DOMAIN PROTEIN (AFU_ORTHOLOGUE AFUA_1G17550)-RELATED"/>
    <property type="match status" value="1"/>
</dbReference>
<keyword evidence="1" id="KW-0472">Membrane</keyword>
<keyword evidence="3" id="KW-1185">Reference proteome</keyword>
<sequence>MRGNITRTLDLAKEAIQEWEVKAQNSLTMQQISLSVHLLISLLSMVAETAFSTLRWPVSEQLGRICRISLASIRPEKLETDVLRMKRKEAQRYLTFEHRTFLPLPPGVEDGGYGAQLLLNMLVQNGWCPIRARQLCQSCDYLVVNQMLSSSNVDLSVRTAYPFRHDCLGGCSFVPDRRDTVMKILENGKLPLVYIDSDAEELDFIIKESTASESYTAISHVWSDGLGNPSGNTLPTCQLRRLRNIILAASKNETALYQAIRSMLSPRGSCLNKMGIQSLLKLSRTKQSRRISFWMDTMCIPTIRTHDPPDVRQKVKALKRKAIKLITLIYAGAAQVVVLDRELETLEHSHRSVSGELLSGKILSSGWFSRGWTLEEGCLAQSCTFWVGGKPYDMRTFAKLPQKIRYLNGDDNPFVRASVVFNQVLRRTLVRELANERRALSQIARGRKSNILYRTISMLLFVRAWNALRDRSTTKAEDGVAIFTNLLDFNVHRLLQAEEKDRLPLLVKSCPELPLSLLYNNGPRLSNPNHPENGWVPLSMQSCNLVPGAIMKTRFGEDKEHYYQIDLSNCDTKSVSLLMESQDSHVQCTRGAFVTGIEGGKYVIDTPTETADGWAVNSVSRVTEGPDIDSLRTAIVIDFTCGNHAVRGYSARGCRFVVRSVKPSEVVLSFDGHVVVYTVRQWQHRFPRSQVDQLKVAGFEQVGRKRKVFLQFGKCSRFRYMRFQYWEAKKVRYGALTDSNAEPDVVVPGVPRLNRRRPLTESAWANFTGLLVGLLIGIPLWVWVAVFHEPEPVQTGYRYHSWETLWLFATLFFTIWLMKIAVFNPLRHYIARRAYPRWLKSYEEDWAPPSFGWNMGRSKRAMAGRLRSWFSRPNPSPSDRLREGVTWNGPVASRTDTVSLVEL</sequence>
<evidence type="ECO:0008006" key="4">
    <source>
        <dbReference type="Google" id="ProtNLM"/>
    </source>
</evidence>
<dbReference type="EMBL" id="JAXLQG010000008">
    <property type="protein sequence ID" value="KAK5536906.1"/>
    <property type="molecule type" value="Genomic_DNA"/>
</dbReference>
<proteinExistence type="predicted"/>
<keyword evidence="1" id="KW-1133">Transmembrane helix</keyword>
<gene>
    <name evidence="2" type="ORF">LTR25_005581</name>
</gene>
<feature type="transmembrane region" description="Helical" evidence="1">
    <location>
        <begin position="804"/>
        <end position="823"/>
    </location>
</feature>
<dbReference type="Proteomes" id="UP001345827">
    <property type="component" value="Unassembled WGS sequence"/>
</dbReference>
<evidence type="ECO:0000313" key="2">
    <source>
        <dbReference type="EMBL" id="KAK5536906.1"/>
    </source>
</evidence>
<dbReference type="AlphaFoldDB" id="A0AAV9Q8K5"/>
<organism evidence="2 3">
    <name type="scientific">Vermiconidia calcicola</name>
    <dbReference type="NCBI Taxonomy" id="1690605"/>
    <lineage>
        <taxon>Eukaryota</taxon>
        <taxon>Fungi</taxon>
        <taxon>Dikarya</taxon>
        <taxon>Ascomycota</taxon>
        <taxon>Pezizomycotina</taxon>
        <taxon>Dothideomycetes</taxon>
        <taxon>Dothideomycetidae</taxon>
        <taxon>Mycosphaerellales</taxon>
        <taxon>Extremaceae</taxon>
        <taxon>Vermiconidia</taxon>
    </lineage>
</organism>
<protein>
    <recommendedName>
        <fullName evidence="4">Heterokaryon incompatibility domain-containing protein</fullName>
    </recommendedName>
</protein>
<keyword evidence="1" id="KW-0812">Transmembrane</keyword>
<name>A0AAV9Q8K5_9PEZI</name>
<evidence type="ECO:0000256" key="1">
    <source>
        <dbReference type="SAM" id="Phobius"/>
    </source>
</evidence>
<accession>A0AAV9Q8K5</accession>